<proteinExistence type="predicted"/>
<feature type="chain" id="PRO_5042022991" evidence="1">
    <location>
        <begin position="24"/>
        <end position="133"/>
    </location>
</feature>
<reference evidence="2" key="1">
    <citation type="journal article" date="2023" name="Plant J.">
        <title>Genome sequences and population genomics provide insights into the demographic history, inbreeding, and mutation load of two 'living fossil' tree species of Dipteronia.</title>
        <authorList>
            <person name="Feng Y."/>
            <person name="Comes H.P."/>
            <person name="Chen J."/>
            <person name="Zhu S."/>
            <person name="Lu R."/>
            <person name="Zhang X."/>
            <person name="Li P."/>
            <person name="Qiu J."/>
            <person name="Olsen K.M."/>
            <person name="Qiu Y."/>
        </authorList>
    </citation>
    <scope>NUCLEOTIDE SEQUENCE</scope>
    <source>
        <strain evidence="2">NBL</strain>
    </source>
</reference>
<dbReference type="Proteomes" id="UP001281410">
    <property type="component" value="Unassembled WGS sequence"/>
</dbReference>
<evidence type="ECO:0000313" key="3">
    <source>
        <dbReference type="Proteomes" id="UP001281410"/>
    </source>
</evidence>
<organism evidence="2 3">
    <name type="scientific">Dipteronia sinensis</name>
    <dbReference type="NCBI Taxonomy" id="43782"/>
    <lineage>
        <taxon>Eukaryota</taxon>
        <taxon>Viridiplantae</taxon>
        <taxon>Streptophyta</taxon>
        <taxon>Embryophyta</taxon>
        <taxon>Tracheophyta</taxon>
        <taxon>Spermatophyta</taxon>
        <taxon>Magnoliopsida</taxon>
        <taxon>eudicotyledons</taxon>
        <taxon>Gunneridae</taxon>
        <taxon>Pentapetalae</taxon>
        <taxon>rosids</taxon>
        <taxon>malvids</taxon>
        <taxon>Sapindales</taxon>
        <taxon>Sapindaceae</taxon>
        <taxon>Hippocastanoideae</taxon>
        <taxon>Acereae</taxon>
        <taxon>Dipteronia</taxon>
    </lineage>
</organism>
<gene>
    <name evidence="2" type="ORF">Dsin_003562</name>
</gene>
<dbReference type="AlphaFoldDB" id="A0AAE0EKG4"/>
<comment type="caution">
    <text evidence="2">The sequence shown here is derived from an EMBL/GenBank/DDBJ whole genome shotgun (WGS) entry which is preliminary data.</text>
</comment>
<keyword evidence="1" id="KW-0732">Signal</keyword>
<evidence type="ECO:0000256" key="1">
    <source>
        <dbReference type="SAM" id="SignalP"/>
    </source>
</evidence>
<accession>A0AAE0EKG4</accession>
<feature type="signal peptide" evidence="1">
    <location>
        <begin position="1"/>
        <end position="23"/>
    </location>
</feature>
<protein>
    <submittedName>
        <fullName evidence="2">Uncharacterized protein</fullName>
    </submittedName>
</protein>
<name>A0AAE0EKG4_9ROSI</name>
<sequence>MAFFKVTFSLLLLTFLSATLSLAHPGFNFGWGSGPFGGGSNGLLPQFYQFSCPQADDIVIHPYRLGYVDNIYLRNPFHESIPVKISRRTYNWGCKVCDIQAKTIQSKRKQPTRPNLGEKLLPRPEISVSKNRW</sequence>
<keyword evidence="3" id="KW-1185">Reference proteome</keyword>
<evidence type="ECO:0000313" key="2">
    <source>
        <dbReference type="EMBL" id="KAK3231681.1"/>
    </source>
</evidence>
<dbReference type="EMBL" id="JANJYJ010000001">
    <property type="protein sequence ID" value="KAK3231681.1"/>
    <property type="molecule type" value="Genomic_DNA"/>
</dbReference>